<evidence type="ECO:0000313" key="6">
    <source>
        <dbReference type="Proteomes" id="UP000270620"/>
    </source>
</evidence>
<evidence type="ECO:0000313" key="5">
    <source>
        <dbReference type="EMBL" id="RSK39052.1"/>
    </source>
</evidence>
<dbReference type="PROSITE" id="PS00101">
    <property type="entry name" value="HEXAPEP_TRANSFERASES"/>
    <property type="match status" value="1"/>
</dbReference>
<evidence type="ECO:0000256" key="3">
    <source>
        <dbReference type="ARBA" id="ARBA00022737"/>
    </source>
</evidence>
<accession>A0A428JY42</accession>
<dbReference type="PANTHER" id="PTHR23416:SF23">
    <property type="entry name" value="ACETYLTRANSFERASE C18B11.09C-RELATED"/>
    <property type="match status" value="1"/>
</dbReference>
<dbReference type="InterPro" id="IPR011004">
    <property type="entry name" value="Trimer_LpxA-like_sf"/>
</dbReference>
<keyword evidence="2 5" id="KW-0808">Transferase</keyword>
<protein>
    <submittedName>
        <fullName evidence="5">Sugar O-acetyltransferase</fullName>
    </submittedName>
</protein>
<dbReference type="Gene3D" id="2.160.10.10">
    <property type="entry name" value="Hexapeptide repeat proteins"/>
    <property type="match status" value="1"/>
</dbReference>
<keyword evidence="4" id="KW-0012">Acyltransferase</keyword>
<dbReference type="InterPro" id="IPR001451">
    <property type="entry name" value="Hexapep"/>
</dbReference>
<dbReference type="Pfam" id="PF00132">
    <property type="entry name" value="Hexapep"/>
    <property type="match status" value="1"/>
</dbReference>
<dbReference type="PANTHER" id="PTHR23416">
    <property type="entry name" value="SIALIC ACID SYNTHASE-RELATED"/>
    <property type="match status" value="1"/>
</dbReference>
<dbReference type="Proteomes" id="UP000270620">
    <property type="component" value="Unassembled WGS sequence"/>
</dbReference>
<dbReference type="InterPro" id="IPR051159">
    <property type="entry name" value="Hexapeptide_acetyltransf"/>
</dbReference>
<comment type="similarity">
    <text evidence="1">Belongs to the transferase hexapeptide repeat family.</text>
</comment>
<keyword evidence="3" id="KW-0677">Repeat</keyword>
<evidence type="ECO:0000256" key="4">
    <source>
        <dbReference type="ARBA" id="ARBA00023315"/>
    </source>
</evidence>
<reference evidence="5 6" key="1">
    <citation type="submission" date="2018-12" db="EMBL/GenBank/DDBJ databases">
        <title>Mangrovimonas spongiae sp. nov., a novel member of the genus Mangrovimonas isolated from marine sponge.</title>
        <authorList>
            <person name="Zhuang L."/>
            <person name="Luo L."/>
        </authorList>
    </citation>
    <scope>NUCLEOTIDE SEQUENCE [LARGE SCALE GENOMIC DNA]</scope>
    <source>
        <strain evidence="5 6">HN-E26</strain>
    </source>
</reference>
<dbReference type="RefSeq" id="WP_125468027.1">
    <property type="nucleotide sequence ID" value="NZ_RWBG01000004.1"/>
</dbReference>
<organism evidence="5 6">
    <name type="scientific">Mangrovimonas spongiae</name>
    <dbReference type="NCBI Taxonomy" id="2494697"/>
    <lineage>
        <taxon>Bacteria</taxon>
        <taxon>Pseudomonadati</taxon>
        <taxon>Bacteroidota</taxon>
        <taxon>Flavobacteriia</taxon>
        <taxon>Flavobacteriales</taxon>
        <taxon>Flavobacteriaceae</taxon>
        <taxon>Mangrovimonas</taxon>
    </lineage>
</organism>
<dbReference type="OrthoDB" id="9812571at2"/>
<keyword evidence="6" id="KW-1185">Reference proteome</keyword>
<proteinExistence type="inferred from homology"/>
<sequence>MSTENTNTIFDRILSGETVSFKDPEYYKLPEQSERAIAILADLNASKTINDIRQHLGKLIQSEIDSTTTIYTPFSVNYGKNLKLGKNIFINQNCQILDLGGVTIDDDVMIGPRVNLLSETHPLDPESREALIGKPIHIKKGAWIGAASTILPGVTVGEHAIVAAGAVVSKDVPDRTVVAGIPAKIIKNI</sequence>
<dbReference type="SUPFAM" id="SSF51161">
    <property type="entry name" value="Trimeric LpxA-like enzymes"/>
    <property type="match status" value="1"/>
</dbReference>
<dbReference type="InterPro" id="IPR018357">
    <property type="entry name" value="Hexapep_transf_CS"/>
</dbReference>
<dbReference type="CDD" id="cd03357">
    <property type="entry name" value="LbH_MAT_GAT"/>
    <property type="match status" value="1"/>
</dbReference>
<dbReference type="AlphaFoldDB" id="A0A428JY42"/>
<dbReference type="EMBL" id="RWBG01000004">
    <property type="protein sequence ID" value="RSK39052.1"/>
    <property type="molecule type" value="Genomic_DNA"/>
</dbReference>
<evidence type="ECO:0000256" key="1">
    <source>
        <dbReference type="ARBA" id="ARBA00007274"/>
    </source>
</evidence>
<gene>
    <name evidence="5" type="ORF">EJA19_08915</name>
</gene>
<name>A0A428JY42_9FLAO</name>
<comment type="caution">
    <text evidence="5">The sequence shown here is derived from an EMBL/GenBank/DDBJ whole genome shotgun (WGS) entry which is preliminary data.</text>
</comment>
<dbReference type="GO" id="GO:0008374">
    <property type="term" value="F:O-acyltransferase activity"/>
    <property type="evidence" value="ECO:0007669"/>
    <property type="project" value="TreeGrafter"/>
</dbReference>
<evidence type="ECO:0000256" key="2">
    <source>
        <dbReference type="ARBA" id="ARBA00022679"/>
    </source>
</evidence>